<gene>
    <name evidence="1" type="ORF">ALC57_05236</name>
</gene>
<reference evidence="1 2" key="1">
    <citation type="submission" date="2015-09" db="EMBL/GenBank/DDBJ databases">
        <title>Trachymyrmex cornetzi WGS genome.</title>
        <authorList>
            <person name="Nygaard S."/>
            <person name="Hu H."/>
            <person name="Boomsma J."/>
            <person name="Zhang G."/>
        </authorList>
    </citation>
    <scope>NUCLEOTIDE SEQUENCE [LARGE SCALE GENOMIC DNA]</scope>
    <source>
        <strain evidence="1">Tcor2-1</strain>
        <tissue evidence="1">Whole body</tissue>
    </source>
</reference>
<dbReference type="EMBL" id="KQ979175">
    <property type="protein sequence ID" value="KYN22366.1"/>
    <property type="molecule type" value="Genomic_DNA"/>
</dbReference>
<name>A0A151JB76_9HYME</name>
<dbReference type="AlphaFoldDB" id="A0A151JB76"/>
<evidence type="ECO:0000313" key="1">
    <source>
        <dbReference type="EMBL" id="KYN22366.1"/>
    </source>
</evidence>
<dbReference type="Proteomes" id="UP000078492">
    <property type="component" value="Unassembled WGS sequence"/>
</dbReference>
<accession>A0A151JB76</accession>
<evidence type="ECO:0000313" key="2">
    <source>
        <dbReference type="Proteomes" id="UP000078492"/>
    </source>
</evidence>
<proteinExistence type="predicted"/>
<feature type="non-terminal residue" evidence="1">
    <location>
        <position position="1"/>
    </location>
</feature>
<evidence type="ECO:0008006" key="3">
    <source>
        <dbReference type="Google" id="ProtNLM"/>
    </source>
</evidence>
<organism evidence="1 2">
    <name type="scientific">Trachymyrmex cornetzi</name>
    <dbReference type="NCBI Taxonomy" id="471704"/>
    <lineage>
        <taxon>Eukaryota</taxon>
        <taxon>Metazoa</taxon>
        <taxon>Ecdysozoa</taxon>
        <taxon>Arthropoda</taxon>
        <taxon>Hexapoda</taxon>
        <taxon>Insecta</taxon>
        <taxon>Pterygota</taxon>
        <taxon>Neoptera</taxon>
        <taxon>Endopterygota</taxon>
        <taxon>Hymenoptera</taxon>
        <taxon>Apocrita</taxon>
        <taxon>Aculeata</taxon>
        <taxon>Formicoidea</taxon>
        <taxon>Formicidae</taxon>
        <taxon>Myrmicinae</taxon>
        <taxon>Trachymyrmex</taxon>
    </lineage>
</organism>
<protein>
    <recommendedName>
        <fullName evidence="3">Reverse transcriptase zinc-binding domain-containing protein</fullName>
    </recommendedName>
</protein>
<keyword evidence="2" id="KW-1185">Reference proteome</keyword>
<sequence>KHVIKKGRNLINILSFLAAVWWGSHPQLLLTIYRAVFRGSIEYSCQVFVLHNKKQYCRGRRNVHCYVYIRRMSDYGGVWPLQRRTDFKMSLVCYNASLYTSSSNGTWFQCKPLGRQEVVLINRLWANHYNLNYSLFRKNMVDSPACTCEDPRQDANHIISHCPLSRGRFVPLNKFITKVFPYHSADIFPVLVNPQTKLCKLLLSFSKSLQLLV</sequence>